<evidence type="ECO:0000313" key="4">
    <source>
        <dbReference type="EMBL" id="AWX43494.1"/>
    </source>
</evidence>
<name>A0A2Z4LPK7_9FLAO</name>
<evidence type="ECO:0000259" key="3">
    <source>
        <dbReference type="PROSITE" id="PS51352"/>
    </source>
</evidence>
<dbReference type="EMBL" id="CP030104">
    <property type="protein sequence ID" value="AWX43494.1"/>
    <property type="molecule type" value="Genomic_DNA"/>
</dbReference>
<keyword evidence="1 2" id="KW-0732">Signal</keyword>
<accession>A0A2Z4LPK7</accession>
<dbReference type="PANTHER" id="PTHR15337:SF11">
    <property type="entry name" value="THIOREDOXIN DOMAIN-CONTAINING PROTEIN"/>
    <property type="match status" value="1"/>
</dbReference>
<feature type="chain" id="PRO_5016310936" evidence="2">
    <location>
        <begin position="23"/>
        <end position="149"/>
    </location>
</feature>
<sequence>MVGQMKKLLFITFCMLFGTLQAQLWQENFDAAVALANEEDKPIILVFSGSDWCAPCIRLKRKVFDSDDFKNYASSHYVLYNADFPRKKKNQLPADKLDSHKSLAEKYNPRGHFPLVVIMDKQESVLGITSYSPRNTTKEYISLLNDFLK</sequence>
<evidence type="ECO:0000256" key="1">
    <source>
        <dbReference type="ARBA" id="ARBA00022729"/>
    </source>
</evidence>
<reference evidence="4 5" key="1">
    <citation type="submission" date="2018-06" db="EMBL/GenBank/DDBJ databases">
        <title>Spongiibacterium sp. HME9304 Genome sequencing and assembly.</title>
        <authorList>
            <person name="Kang H."/>
            <person name="Kim H."/>
            <person name="Joh K."/>
        </authorList>
    </citation>
    <scope>NUCLEOTIDE SEQUENCE [LARGE SCALE GENOMIC DNA]</scope>
    <source>
        <strain evidence="4 5">HME9304</strain>
    </source>
</reference>
<dbReference type="PROSITE" id="PS51352">
    <property type="entry name" value="THIOREDOXIN_2"/>
    <property type="match status" value="1"/>
</dbReference>
<dbReference type="GO" id="GO:0003756">
    <property type="term" value="F:protein disulfide isomerase activity"/>
    <property type="evidence" value="ECO:0007669"/>
    <property type="project" value="UniProtKB-EC"/>
</dbReference>
<dbReference type="SUPFAM" id="SSF52833">
    <property type="entry name" value="Thioredoxin-like"/>
    <property type="match status" value="1"/>
</dbReference>
<protein>
    <submittedName>
        <fullName evidence="4">Protein disulfide-isomerase</fullName>
        <ecNumber evidence="4">5.3.4.1</ecNumber>
    </submittedName>
</protein>
<dbReference type="PANTHER" id="PTHR15337">
    <property type="entry name" value="ANTERIOR GRADIENT PROTEIN-RELATED"/>
    <property type="match status" value="1"/>
</dbReference>
<dbReference type="AlphaFoldDB" id="A0A2Z4LPK7"/>
<dbReference type="Pfam" id="PF13899">
    <property type="entry name" value="Thioredoxin_7"/>
    <property type="match status" value="1"/>
</dbReference>
<dbReference type="Proteomes" id="UP000248536">
    <property type="component" value="Chromosome"/>
</dbReference>
<dbReference type="KEGG" id="spon:HME9304_00482"/>
<evidence type="ECO:0000256" key="2">
    <source>
        <dbReference type="SAM" id="SignalP"/>
    </source>
</evidence>
<dbReference type="EC" id="5.3.4.1" evidence="4"/>
<feature type="signal peptide" evidence="2">
    <location>
        <begin position="1"/>
        <end position="22"/>
    </location>
</feature>
<proteinExistence type="predicted"/>
<gene>
    <name evidence="4" type="ORF">HME9304_00482</name>
</gene>
<dbReference type="InterPro" id="IPR051099">
    <property type="entry name" value="AGR/TXD"/>
</dbReference>
<feature type="domain" description="Thioredoxin" evidence="3">
    <location>
        <begin position="20"/>
        <end position="149"/>
    </location>
</feature>
<dbReference type="InterPro" id="IPR036249">
    <property type="entry name" value="Thioredoxin-like_sf"/>
</dbReference>
<organism evidence="4 5">
    <name type="scientific">Flagellimonas maritima</name>
    <dbReference type="NCBI Taxonomy" id="1383885"/>
    <lineage>
        <taxon>Bacteria</taxon>
        <taxon>Pseudomonadati</taxon>
        <taxon>Bacteroidota</taxon>
        <taxon>Flavobacteriia</taxon>
        <taxon>Flavobacteriales</taxon>
        <taxon>Flavobacteriaceae</taxon>
        <taxon>Flagellimonas</taxon>
    </lineage>
</organism>
<dbReference type="InterPro" id="IPR013766">
    <property type="entry name" value="Thioredoxin_domain"/>
</dbReference>
<keyword evidence="5" id="KW-1185">Reference proteome</keyword>
<evidence type="ECO:0000313" key="5">
    <source>
        <dbReference type="Proteomes" id="UP000248536"/>
    </source>
</evidence>
<dbReference type="Gene3D" id="3.40.30.10">
    <property type="entry name" value="Glutaredoxin"/>
    <property type="match status" value="1"/>
</dbReference>
<keyword evidence="4" id="KW-0413">Isomerase</keyword>